<dbReference type="OrthoDB" id="5770927at2"/>
<dbReference type="Proteomes" id="UP000253083">
    <property type="component" value="Unassembled WGS sequence"/>
</dbReference>
<proteinExistence type="predicted"/>
<dbReference type="InterPro" id="IPR007167">
    <property type="entry name" value="Fe-transptr_FeoA-like"/>
</dbReference>
<dbReference type="InterPro" id="IPR038157">
    <property type="entry name" value="FeoA_core_dom"/>
</dbReference>
<evidence type="ECO:0000259" key="2">
    <source>
        <dbReference type="SMART" id="SM00899"/>
    </source>
</evidence>
<keyword evidence="1" id="KW-0408">Iron</keyword>
<dbReference type="EMBL" id="QNRT01000006">
    <property type="protein sequence ID" value="RBP48524.1"/>
    <property type="molecule type" value="Genomic_DNA"/>
</dbReference>
<dbReference type="SMART" id="SM00899">
    <property type="entry name" value="FeoA"/>
    <property type="match status" value="1"/>
</dbReference>
<sequence length="79" mass="8569">MTQTASLWNVTKGGKATVQSFVGISAIYLQRMREIGIDVGAEIICVNRPPFSAPRQFQICDGVFSLDKSIASSIQVSYA</sequence>
<comment type="caution">
    <text evidence="3">The sequence shown here is derived from an EMBL/GenBank/DDBJ whole genome shotgun (WGS) entry which is preliminary data.</text>
</comment>
<dbReference type="Gene3D" id="2.30.30.90">
    <property type="match status" value="1"/>
</dbReference>
<dbReference type="RefSeq" id="WP_113955559.1">
    <property type="nucleotide sequence ID" value="NZ_QNRT01000006.1"/>
</dbReference>
<reference evidence="3 4" key="1">
    <citation type="submission" date="2018-06" db="EMBL/GenBank/DDBJ databases">
        <title>Genomic Encyclopedia of Type Strains, Phase IV (KMG-IV): sequencing the most valuable type-strain genomes for metagenomic binning, comparative biology and taxonomic classification.</title>
        <authorList>
            <person name="Goeker M."/>
        </authorList>
    </citation>
    <scope>NUCLEOTIDE SEQUENCE [LARGE SCALE GENOMIC DNA]</scope>
    <source>
        <strain evidence="3 4">DSM 24032</strain>
    </source>
</reference>
<gene>
    <name evidence="3" type="ORF">DFR28_1069</name>
</gene>
<protein>
    <submittedName>
        <fullName evidence="3">Fe2+ transport system protein FeoA</fullName>
    </submittedName>
</protein>
<dbReference type="InParanoid" id="A0A395JHZ6"/>
<evidence type="ECO:0000256" key="1">
    <source>
        <dbReference type="ARBA" id="ARBA00023004"/>
    </source>
</evidence>
<dbReference type="GO" id="GO:0046914">
    <property type="term" value="F:transition metal ion binding"/>
    <property type="evidence" value="ECO:0007669"/>
    <property type="project" value="InterPro"/>
</dbReference>
<evidence type="ECO:0000313" key="3">
    <source>
        <dbReference type="EMBL" id="RBP48524.1"/>
    </source>
</evidence>
<evidence type="ECO:0000313" key="4">
    <source>
        <dbReference type="Proteomes" id="UP000253083"/>
    </source>
</evidence>
<keyword evidence="4" id="KW-1185">Reference proteome</keyword>
<organism evidence="3 4">
    <name type="scientific">Arenicella xantha</name>
    <dbReference type="NCBI Taxonomy" id="644221"/>
    <lineage>
        <taxon>Bacteria</taxon>
        <taxon>Pseudomonadati</taxon>
        <taxon>Pseudomonadota</taxon>
        <taxon>Gammaproteobacteria</taxon>
        <taxon>Arenicellales</taxon>
        <taxon>Arenicellaceae</taxon>
        <taxon>Arenicella</taxon>
    </lineage>
</organism>
<dbReference type="SUPFAM" id="SSF50037">
    <property type="entry name" value="C-terminal domain of transcriptional repressors"/>
    <property type="match status" value="1"/>
</dbReference>
<feature type="domain" description="Ferrous iron transporter FeoA-like" evidence="2">
    <location>
        <begin position="5"/>
        <end position="78"/>
    </location>
</feature>
<dbReference type="AlphaFoldDB" id="A0A395JHZ6"/>
<name>A0A395JHZ6_9GAMM</name>
<accession>A0A395JHZ6</accession>
<dbReference type="InterPro" id="IPR008988">
    <property type="entry name" value="Transcriptional_repressor_C"/>
</dbReference>
<dbReference type="Pfam" id="PF04023">
    <property type="entry name" value="FeoA"/>
    <property type="match status" value="1"/>
</dbReference>